<evidence type="ECO:0000256" key="4">
    <source>
        <dbReference type="ARBA" id="ARBA00022519"/>
    </source>
</evidence>
<keyword evidence="9" id="KW-0443">Lipid metabolism</keyword>
<feature type="domain" description="EamA" evidence="12">
    <location>
        <begin position="5"/>
        <end position="130"/>
    </location>
</feature>
<dbReference type="PANTHER" id="PTHR30561">
    <property type="entry name" value="SMR FAMILY PROTON-DEPENDENT DRUG EFFLUX TRANSPORTER SUGE"/>
    <property type="match status" value="1"/>
</dbReference>
<evidence type="ECO:0000313" key="13">
    <source>
        <dbReference type="EMBL" id="NGM23234.1"/>
    </source>
</evidence>
<keyword evidence="4" id="KW-0997">Cell inner membrane</keyword>
<protein>
    <submittedName>
        <fullName evidence="13">EamA family transporter</fullName>
    </submittedName>
</protein>
<evidence type="ECO:0000256" key="8">
    <source>
        <dbReference type="ARBA" id="ARBA00022989"/>
    </source>
</evidence>
<keyword evidence="14" id="KW-1185">Reference proteome</keyword>
<dbReference type="Gene3D" id="1.10.3730.20">
    <property type="match status" value="2"/>
</dbReference>
<evidence type="ECO:0000256" key="9">
    <source>
        <dbReference type="ARBA" id="ARBA00023098"/>
    </source>
</evidence>
<dbReference type="GO" id="GO:0009245">
    <property type="term" value="P:lipid A biosynthetic process"/>
    <property type="evidence" value="ECO:0007669"/>
    <property type="project" value="UniProtKB-KW"/>
</dbReference>
<feature type="transmembrane region" description="Helical" evidence="11">
    <location>
        <begin position="30"/>
        <end position="51"/>
    </location>
</feature>
<name>A0A6M1LUV9_9PROT</name>
<evidence type="ECO:0000256" key="1">
    <source>
        <dbReference type="ARBA" id="ARBA00004651"/>
    </source>
</evidence>
<evidence type="ECO:0000256" key="5">
    <source>
        <dbReference type="ARBA" id="ARBA00022556"/>
    </source>
</evidence>
<keyword evidence="8 11" id="KW-1133">Transmembrane helix</keyword>
<feature type="transmembrane region" description="Helical" evidence="11">
    <location>
        <begin position="141"/>
        <end position="159"/>
    </location>
</feature>
<keyword evidence="7" id="KW-0448">Lipopolysaccharide biosynthesis</keyword>
<dbReference type="GO" id="GO:0005886">
    <property type="term" value="C:plasma membrane"/>
    <property type="evidence" value="ECO:0007669"/>
    <property type="project" value="UniProtKB-SubCell"/>
</dbReference>
<keyword evidence="2" id="KW-1003">Cell membrane</keyword>
<feature type="transmembrane region" description="Helical" evidence="11">
    <location>
        <begin position="100"/>
        <end position="129"/>
    </location>
</feature>
<dbReference type="PANTHER" id="PTHR30561:SF9">
    <property type="entry name" value="4-AMINO-4-DEOXY-L-ARABINOSE-PHOSPHOUNDECAPRENOL FLIPPASE SUBUNIT ARNF-RELATED"/>
    <property type="match status" value="1"/>
</dbReference>
<dbReference type="GO" id="GO:0009103">
    <property type="term" value="P:lipopolysaccharide biosynthetic process"/>
    <property type="evidence" value="ECO:0007669"/>
    <property type="project" value="UniProtKB-KW"/>
</dbReference>
<feature type="domain" description="EamA" evidence="12">
    <location>
        <begin position="143"/>
        <end position="275"/>
    </location>
</feature>
<dbReference type="EMBL" id="JAAIKB010000013">
    <property type="protein sequence ID" value="NGM23234.1"/>
    <property type="molecule type" value="Genomic_DNA"/>
</dbReference>
<feature type="transmembrane region" description="Helical" evidence="11">
    <location>
        <begin position="231"/>
        <end position="253"/>
    </location>
</feature>
<accession>A0A6M1LUV9</accession>
<keyword evidence="6 11" id="KW-0812">Transmembrane</keyword>
<organism evidence="13 14">
    <name type="scientific">Falsiroseomonas algicola</name>
    <dbReference type="NCBI Taxonomy" id="2716930"/>
    <lineage>
        <taxon>Bacteria</taxon>
        <taxon>Pseudomonadati</taxon>
        <taxon>Pseudomonadota</taxon>
        <taxon>Alphaproteobacteria</taxon>
        <taxon>Acetobacterales</taxon>
        <taxon>Roseomonadaceae</taxon>
        <taxon>Falsiroseomonas</taxon>
    </lineage>
</organism>
<feature type="transmembrane region" description="Helical" evidence="11">
    <location>
        <begin position="203"/>
        <end position="225"/>
    </location>
</feature>
<keyword evidence="5" id="KW-0441">Lipid A biosynthesis</keyword>
<dbReference type="Proteomes" id="UP000475385">
    <property type="component" value="Unassembled WGS sequence"/>
</dbReference>
<sequence length="278" mass="28435">MSTSVMLLVLLGAALHASWNALVKSGGDKLLDTALVVLGSAALAAVALPFLPLPQPEAWPFVLASGVIHLLYFWLVAAAYGSGEMSLAYPLMRGTAPLLVALLSGSVLGEALGVAGWAGVLLICGGVLAMAWKRGATPDRATIGFALANALVIAVYTLVDGSGARASGHAVSYTLWVFLLTALFFVGLVAWQRPAALAGHVRRRWHIGLGAGTATLGSYALALWAMTQAPIASVAALRESSILFGVALAALLLGERPGLSRLAGAVAITGGAFCLRLA</sequence>
<keyword evidence="3" id="KW-0444">Lipid biosynthesis</keyword>
<evidence type="ECO:0000256" key="11">
    <source>
        <dbReference type="SAM" id="Phobius"/>
    </source>
</evidence>
<evidence type="ECO:0000256" key="7">
    <source>
        <dbReference type="ARBA" id="ARBA00022985"/>
    </source>
</evidence>
<dbReference type="GO" id="GO:0022857">
    <property type="term" value="F:transmembrane transporter activity"/>
    <property type="evidence" value="ECO:0007669"/>
    <property type="project" value="InterPro"/>
</dbReference>
<dbReference type="InterPro" id="IPR000390">
    <property type="entry name" value="Small_drug/metabolite_transptr"/>
</dbReference>
<reference evidence="13 14" key="2">
    <citation type="submission" date="2020-03" db="EMBL/GenBank/DDBJ databases">
        <title>Roseomonas stagni sp. nov., isolated from pond water in Japan.</title>
        <authorList>
            <person name="Furuhata K."/>
            <person name="Miyamoto H."/>
            <person name="Goto K."/>
        </authorList>
    </citation>
    <scope>NUCLEOTIDE SEQUENCE [LARGE SCALE GENOMIC DNA]</scope>
    <source>
        <strain evidence="13 14">PeD5</strain>
    </source>
</reference>
<feature type="transmembrane region" description="Helical" evidence="11">
    <location>
        <begin position="171"/>
        <end position="191"/>
    </location>
</feature>
<dbReference type="SUPFAM" id="SSF103481">
    <property type="entry name" value="Multidrug resistance efflux transporter EmrE"/>
    <property type="match status" value="2"/>
</dbReference>
<dbReference type="RefSeq" id="WP_164697143.1">
    <property type="nucleotide sequence ID" value="NZ_JAAIKB010000013.1"/>
</dbReference>
<dbReference type="Pfam" id="PF00892">
    <property type="entry name" value="EamA"/>
    <property type="match status" value="2"/>
</dbReference>
<evidence type="ECO:0000313" key="14">
    <source>
        <dbReference type="Proteomes" id="UP000475385"/>
    </source>
</evidence>
<evidence type="ECO:0000256" key="2">
    <source>
        <dbReference type="ARBA" id="ARBA00022475"/>
    </source>
</evidence>
<dbReference type="InterPro" id="IPR000620">
    <property type="entry name" value="EamA_dom"/>
</dbReference>
<evidence type="ECO:0000256" key="10">
    <source>
        <dbReference type="ARBA" id="ARBA00023136"/>
    </source>
</evidence>
<gene>
    <name evidence="13" type="ORF">G3576_24690</name>
</gene>
<evidence type="ECO:0000256" key="6">
    <source>
        <dbReference type="ARBA" id="ARBA00022692"/>
    </source>
</evidence>
<keyword evidence="10 11" id="KW-0472">Membrane</keyword>
<feature type="transmembrane region" description="Helical" evidence="11">
    <location>
        <begin position="58"/>
        <end position="80"/>
    </location>
</feature>
<proteinExistence type="predicted"/>
<comment type="subcellular location">
    <subcellularLocation>
        <location evidence="1">Cell membrane</location>
        <topology evidence="1">Multi-pass membrane protein</topology>
    </subcellularLocation>
</comment>
<evidence type="ECO:0000259" key="12">
    <source>
        <dbReference type="Pfam" id="PF00892"/>
    </source>
</evidence>
<dbReference type="AlphaFoldDB" id="A0A6M1LUV9"/>
<evidence type="ECO:0000256" key="3">
    <source>
        <dbReference type="ARBA" id="ARBA00022516"/>
    </source>
</evidence>
<dbReference type="InterPro" id="IPR037185">
    <property type="entry name" value="EmrE-like"/>
</dbReference>
<comment type="caution">
    <text evidence="13">The sequence shown here is derived from an EMBL/GenBank/DDBJ whole genome shotgun (WGS) entry which is preliminary data.</text>
</comment>
<reference evidence="13 14" key="1">
    <citation type="submission" date="2020-02" db="EMBL/GenBank/DDBJ databases">
        <authorList>
            <person name="Kim H.M."/>
            <person name="Jeon C.O."/>
        </authorList>
    </citation>
    <scope>NUCLEOTIDE SEQUENCE [LARGE SCALE GENOMIC DNA]</scope>
    <source>
        <strain evidence="13 14">PeD5</strain>
    </source>
</reference>